<evidence type="ECO:0000259" key="2">
    <source>
        <dbReference type="Pfam" id="PF12146"/>
    </source>
</evidence>
<dbReference type="KEGG" id="mind:mvi_06580"/>
<protein>
    <recommendedName>
        <fullName evidence="2">Serine aminopeptidase S33 domain-containing protein</fullName>
    </recommendedName>
</protein>
<gene>
    <name evidence="3" type="ORF">mvi_06580</name>
</gene>
<dbReference type="PANTHER" id="PTHR37946">
    <property type="entry name" value="SLL1969 PROTEIN"/>
    <property type="match status" value="1"/>
</dbReference>
<dbReference type="RefSeq" id="WP_207181413.1">
    <property type="nucleotide sequence ID" value="NZ_AP024145.1"/>
</dbReference>
<dbReference type="AlphaFoldDB" id="A0A8H8WPX2"/>
<organism evidence="3 4">
    <name type="scientific">Methylobacterium indicum</name>
    <dbReference type="NCBI Taxonomy" id="1775910"/>
    <lineage>
        <taxon>Bacteria</taxon>
        <taxon>Pseudomonadati</taxon>
        <taxon>Pseudomonadota</taxon>
        <taxon>Alphaproteobacteria</taxon>
        <taxon>Hyphomicrobiales</taxon>
        <taxon>Methylobacteriaceae</taxon>
        <taxon>Methylobacterium</taxon>
    </lineage>
</organism>
<feature type="region of interest" description="Disordered" evidence="1">
    <location>
        <begin position="221"/>
        <end position="243"/>
    </location>
</feature>
<dbReference type="Pfam" id="PF12146">
    <property type="entry name" value="Hydrolase_4"/>
    <property type="match status" value="1"/>
</dbReference>
<evidence type="ECO:0000313" key="4">
    <source>
        <dbReference type="Proteomes" id="UP000663508"/>
    </source>
</evidence>
<dbReference type="InterPro" id="IPR022742">
    <property type="entry name" value="Hydrolase_4"/>
</dbReference>
<feature type="compositionally biased region" description="Basic and acidic residues" evidence="1">
    <location>
        <begin position="233"/>
        <end position="243"/>
    </location>
</feature>
<accession>A0A8H8WPX2</accession>
<dbReference type="EMBL" id="AP024145">
    <property type="protein sequence ID" value="BCM82197.1"/>
    <property type="molecule type" value="Genomic_DNA"/>
</dbReference>
<sequence length="243" mass="25299">MTQGTGLHHAPGTVVLLHGLGRSRRSMARLAAHLDAAGYRTACLGYPSRRLGLRACADHVQPAVSAIHERAGCPIVLVGHSMGGLVARHLAAAQPDLAAGLVTIGTPHRGSEAADLVSAFRFGRMLFGPALLDLRTDAAAAIPMPACPMVAVAGTRALIPFFRARLTPPHDGLVSLARARPGLGETWCAVPGDHTRLMDHPATVAAALAALAAWTSLRRARPMGEGGASDPRNVSEPRGRSSR</sequence>
<evidence type="ECO:0000313" key="3">
    <source>
        <dbReference type="EMBL" id="BCM82197.1"/>
    </source>
</evidence>
<name>A0A8H8WPX2_9HYPH</name>
<dbReference type="PANTHER" id="PTHR37946:SF1">
    <property type="entry name" value="SLL1969 PROTEIN"/>
    <property type="match status" value="1"/>
</dbReference>
<dbReference type="SUPFAM" id="SSF53474">
    <property type="entry name" value="alpha/beta-Hydrolases"/>
    <property type="match status" value="1"/>
</dbReference>
<reference evidence="3" key="1">
    <citation type="submission" date="2020-11" db="EMBL/GenBank/DDBJ databases">
        <title>Complete genome sequence of a novel pathogenic Methylobacterium strain isolated from rice in Vietnam.</title>
        <authorList>
            <person name="Lai K."/>
            <person name="Okazaki S."/>
            <person name="Higashi K."/>
            <person name="Mori H."/>
            <person name="Toyoda A."/>
            <person name="Kurokawa K."/>
        </authorList>
    </citation>
    <scope>NUCLEOTIDE SEQUENCE</scope>
    <source>
        <strain evidence="3">VL1</strain>
    </source>
</reference>
<feature type="domain" description="Serine aminopeptidase S33" evidence="2">
    <location>
        <begin position="10"/>
        <end position="113"/>
    </location>
</feature>
<dbReference type="InterPro" id="IPR029058">
    <property type="entry name" value="AB_hydrolase_fold"/>
</dbReference>
<evidence type="ECO:0000256" key="1">
    <source>
        <dbReference type="SAM" id="MobiDB-lite"/>
    </source>
</evidence>
<dbReference type="Proteomes" id="UP000663508">
    <property type="component" value="Chromosome"/>
</dbReference>
<dbReference type="Gene3D" id="3.40.50.1820">
    <property type="entry name" value="alpha/beta hydrolase"/>
    <property type="match status" value="1"/>
</dbReference>
<proteinExistence type="predicted"/>